<name>A0A1G6GYU3_9BACT</name>
<dbReference type="Gene3D" id="1.10.520.20">
    <property type="entry name" value="N-terminal domain of the delta subunit of the F1F0-ATP synthase"/>
    <property type="match status" value="1"/>
</dbReference>
<sequence length="183" mass="21141">MNHGRLHVKYANALYDFAESSNAIQVVYEDMNKINNLLATSPELLELLDSPVIYPTRKKELIDKLFLGRLSDVTIRYLHFLVDKHREMHLKYIAITFFRIYREKMGITRVEFVSALEVSDTFKVTIRKELEKSISGELELVFQTKADLIGGFTLALNDSLLDASVATKLRRLKTKVQESYNSH</sequence>
<evidence type="ECO:0000313" key="9">
    <source>
        <dbReference type="Proteomes" id="UP000199452"/>
    </source>
</evidence>
<dbReference type="InterPro" id="IPR026015">
    <property type="entry name" value="ATP_synth_OSCP/delta_N_sf"/>
</dbReference>
<keyword evidence="3 7" id="KW-0375">Hydrogen ion transport</keyword>
<evidence type="ECO:0000313" key="8">
    <source>
        <dbReference type="EMBL" id="SDB87074.1"/>
    </source>
</evidence>
<dbReference type="NCBIfam" id="TIGR01145">
    <property type="entry name" value="ATP_synt_delta"/>
    <property type="match status" value="1"/>
</dbReference>
<reference evidence="8 9" key="1">
    <citation type="submission" date="2016-09" db="EMBL/GenBank/DDBJ databases">
        <authorList>
            <person name="Capua I."/>
            <person name="De Benedictis P."/>
            <person name="Joannis T."/>
            <person name="Lombin L.H."/>
            <person name="Cattoli G."/>
        </authorList>
    </citation>
    <scope>NUCLEOTIDE SEQUENCE [LARGE SCALE GENOMIC DNA]</scope>
    <source>
        <strain evidence="8 9">A7P-90m</strain>
    </source>
</reference>
<dbReference type="Pfam" id="PF00213">
    <property type="entry name" value="OSCP"/>
    <property type="match status" value="1"/>
</dbReference>
<keyword evidence="6 7" id="KW-0066">ATP synthesis</keyword>
<dbReference type="STRING" id="1640674.SAMN05216323_100542"/>
<dbReference type="Proteomes" id="UP000199452">
    <property type="component" value="Unassembled WGS sequence"/>
</dbReference>
<organism evidence="8 9">
    <name type="scientific">Williamwhitmania taraxaci</name>
    <dbReference type="NCBI Taxonomy" id="1640674"/>
    <lineage>
        <taxon>Bacteria</taxon>
        <taxon>Pseudomonadati</taxon>
        <taxon>Bacteroidota</taxon>
        <taxon>Bacteroidia</taxon>
        <taxon>Bacteroidales</taxon>
        <taxon>Williamwhitmaniaceae</taxon>
        <taxon>Williamwhitmania</taxon>
    </lineage>
</organism>
<keyword evidence="4 7" id="KW-0406">Ion transport</keyword>
<comment type="function">
    <text evidence="7">This protein is part of the stalk that links CF(0) to CF(1). It either transmits conformational changes from CF(0) to CF(1) or is implicated in proton conduction.</text>
</comment>
<comment type="subcellular location">
    <subcellularLocation>
        <location evidence="7">Cell membrane</location>
        <topology evidence="7">Peripheral membrane protein</topology>
    </subcellularLocation>
    <subcellularLocation>
        <location evidence="1">Membrane</location>
    </subcellularLocation>
</comment>
<evidence type="ECO:0000256" key="1">
    <source>
        <dbReference type="ARBA" id="ARBA00004370"/>
    </source>
</evidence>
<dbReference type="PRINTS" id="PR00125">
    <property type="entry name" value="ATPASEDELTA"/>
</dbReference>
<dbReference type="PANTHER" id="PTHR11910">
    <property type="entry name" value="ATP SYNTHASE DELTA CHAIN"/>
    <property type="match status" value="1"/>
</dbReference>
<dbReference type="HAMAP" id="MF_01416">
    <property type="entry name" value="ATP_synth_delta_bact"/>
    <property type="match status" value="1"/>
</dbReference>
<dbReference type="InterPro" id="IPR000711">
    <property type="entry name" value="ATPase_OSCP/dsu"/>
</dbReference>
<dbReference type="OrthoDB" id="9802471at2"/>
<keyword evidence="7" id="KW-0139">CF(1)</keyword>
<evidence type="ECO:0000256" key="5">
    <source>
        <dbReference type="ARBA" id="ARBA00023136"/>
    </source>
</evidence>
<keyword evidence="2 7" id="KW-0813">Transport</keyword>
<evidence type="ECO:0000256" key="6">
    <source>
        <dbReference type="ARBA" id="ARBA00023310"/>
    </source>
</evidence>
<evidence type="ECO:0000256" key="2">
    <source>
        <dbReference type="ARBA" id="ARBA00022448"/>
    </source>
</evidence>
<comment type="function">
    <text evidence="7">F(1)F(0) ATP synthase produces ATP from ADP in the presence of a proton or sodium gradient. F-type ATPases consist of two structural domains, F(1) containing the extramembraneous catalytic core and F(0) containing the membrane proton channel, linked together by a central stalk and a peripheral stalk. During catalysis, ATP synthesis in the catalytic domain of F(1) is coupled via a rotary mechanism of the central stalk subunits to proton translocation.</text>
</comment>
<comment type="similarity">
    <text evidence="7">Belongs to the ATPase delta chain family.</text>
</comment>
<dbReference type="RefSeq" id="WP_092435237.1">
    <property type="nucleotide sequence ID" value="NZ_FMYP01000005.1"/>
</dbReference>
<keyword evidence="7" id="KW-1003">Cell membrane</keyword>
<gene>
    <name evidence="7" type="primary">atpH</name>
    <name evidence="8" type="ORF">SAMN05216323_100542</name>
</gene>
<dbReference type="AlphaFoldDB" id="A0A1G6GYU3"/>
<keyword evidence="9" id="KW-1185">Reference proteome</keyword>
<dbReference type="SUPFAM" id="SSF47928">
    <property type="entry name" value="N-terminal domain of the delta subunit of the F1F0-ATP synthase"/>
    <property type="match status" value="1"/>
</dbReference>
<dbReference type="GO" id="GO:0045259">
    <property type="term" value="C:proton-transporting ATP synthase complex"/>
    <property type="evidence" value="ECO:0007669"/>
    <property type="project" value="UniProtKB-KW"/>
</dbReference>
<keyword evidence="5 7" id="KW-0472">Membrane</keyword>
<dbReference type="GO" id="GO:0005886">
    <property type="term" value="C:plasma membrane"/>
    <property type="evidence" value="ECO:0007669"/>
    <property type="project" value="UniProtKB-SubCell"/>
</dbReference>
<dbReference type="GO" id="GO:0046933">
    <property type="term" value="F:proton-transporting ATP synthase activity, rotational mechanism"/>
    <property type="evidence" value="ECO:0007669"/>
    <property type="project" value="UniProtKB-UniRule"/>
</dbReference>
<evidence type="ECO:0000256" key="3">
    <source>
        <dbReference type="ARBA" id="ARBA00022781"/>
    </source>
</evidence>
<protein>
    <recommendedName>
        <fullName evidence="7">ATP synthase subunit delta</fullName>
    </recommendedName>
    <alternativeName>
        <fullName evidence="7">ATP synthase F(1) sector subunit delta</fullName>
    </alternativeName>
    <alternativeName>
        <fullName evidence="7">F-type ATPase subunit delta</fullName>
        <shortName evidence="7">F-ATPase subunit delta</shortName>
    </alternativeName>
</protein>
<evidence type="ECO:0000256" key="7">
    <source>
        <dbReference type="HAMAP-Rule" id="MF_01416"/>
    </source>
</evidence>
<proteinExistence type="inferred from homology"/>
<evidence type="ECO:0000256" key="4">
    <source>
        <dbReference type="ARBA" id="ARBA00023065"/>
    </source>
</evidence>
<dbReference type="EMBL" id="FMYP01000005">
    <property type="protein sequence ID" value="SDB87074.1"/>
    <property type="molecule type" value="Genomic_DNA"/>
</dbReference>
<accession>A0A1G6GYU3</accession>